<dbReference type="Proteomes" id="UP001153334">
    <property type="component" value="Unassembled WGS sequence"/>
</dbReference>
<name>A0ACC2J523_9PEZI</name>
<proteinExistence type="predicted"/>
<evidence type="ECO:0000313" key="2">
    <source>
        <dbReference type="Proteomes" id="UP001153334"/>
    </source>
</evidence>
<dbReference type="EMBL" id="JAPESX010000205">
    <property type="protein sequence ID" value="KAJ8122587.1"/>
    <property type="molecule type" value="Genomic_DNA"/>
</dbReference>
<gene>
    <name evidence="1" type="ORF">ONZ43_g1255</name>
</gene>
<sequence>MSSIPPGVDLCKIPAGKAPDGWKSNLVNPETLAPATISVVTILTVWAFTFAVARFYVNWRKYKLADYFMACGLILSITYSGLIISLNRYNRHMWDVPVCWLTPSYLKTIFAHTTIVGSVLFFPKCAILFMYRDLFEIRTFMRIAICGVVASVIALVFRVKLLHTDDSTWESARLAIAVVVENTVAIVVGCMPAFAKFFKLYLADLPPIRSLRTKIWGSSAYSSSKSAEPLPNGTFGSPIKPKKALNHYYELTESGFAQTQVTVRQDENVAADSGEAGIIRTLSVSQQSGPDSKPESVEKLL</sequence>
<organism evidence="1 2">
    <name type="scientific">Nemania bipapillata</name>
    <dbReference type="NCBI Taxonomy" id="110536"/>
    <lineage>
        <taxon>Eukaryota</taxon>
        <taxon>Fungi</taxon>
        <taxon>Dikarya</taxon>
        <taxon>Ascomycota</taxon>
        <taxon>Pezizomycotina</taxon>
        <taxon>Sordariomycetes</taxon>
        <taxon>Xylariomycetidae</taxon>
        <taxon>Xylariales</taxon>
        <taxon>Xylariaceae</taxon>
        <taxon>Nemania</taxon>
    </lineage>
</organism>
<protein>
    <submittedName>
        <fullName evidence="1">Uncharacterized protein</fullName>
    </submittedName>
</protein>
<evidence type="ECO:0000313" key="1">
    <source>
        <dbReference type="EMBL" id="KAJ8122587.1"/>
    </source>
</evidence>
<reference evidence="1" key="1">
    <citation type="submission" date="2022-11" db="EMBL/GenBank/DDBJ databases">
        <title>Genome Sequence of Nemania bipapillata.</title>
        <authorList>
            <person name="Buettner E."/>
        </authorList>
    </citation>
    <scope>NUCLEOTIDE SEQUENCE</scope>
    <source>
        <strain evidence="1">CP14</strain>
    </source>
</reference>
<comment type="caution">
    <text evidence="1">The sequence shown here is derived from an EMBL/GenBank/DDBJ whole genome shotgun (WGS) entry which is preliminary data.</text>
</comment>
<keyword evidence="2" id="KW-1185">Reference proteome</keyword>
<accession>A0ACC2J523</accession>